<evidence type="ECO:0000256" key="1">
    <source>
        <dbReference type="ARBA" id="ARBA00008040"/>
    </source>
</evidence>
<keyword evidence="8" id="KW-1185">Reference proteome</keyword>
<keyword evidence="5" id="KW-0732">Signal</keyword>
<evidence type="ECO:0000256" key="3">
    <source>
        <dbReference type="ARBA" id="ARBA00022827"/>
    </source>
</evidence>
<dbReference type="GO" id="GO:0010181">
    <property type="term" value="F:FMN binding"/>
    <property type="evidence" value="ECO:0007669"/>
    <property type="project" value="InterPro"/>
</dbReference>
<evidence type="ECO:0000256" key="4">
    <source>
        <dbReference type="ARBA" id="ARBA00023002"/>
    </source>
</evidence>
<dbReference type="InterPro" id="IPR010960">
    <property type="entry name" value="Flavocytochrome_c"/>
</dbReference>
<organism evidence="7 8">
    <name type="scientific">Parasutterella muris</name>
    <dbReference type="NCBI Taxonomy" id="2565572"/>
    <lineage>
        <taxon>Bacteria</taxon>
        <taxon>Pseudomonadati</taxon>
        <taxon>Pseudomonadota</taxon>
        <taxon>Betaproteobacteria</taxon>
        <taxon>Burkholderiales</taxon>
        <taxon>Sutterellaceae</taxon>
        <taxon>Parasutterella</taxon>
    </lineage>
</organism>
<dbReference type="InterPro" id="IPR027477">
    <property type="entry name" value="Succ_DH/fumarate_Rdtase_cat_sf"/>
</dbReference>
<dbReference type="EMBL" id="WSRP01000033">
    <property type="protein sequence ID" value="MVX57500.1"/>
    <property type="molecule type" value="Genomic_DNA"/>
</dbReference>
<dbReference type="RefSeq" id="WP_160335921.1">
    <property type="nucleotide sequence ID" value="NZ_WSRP01000033.1"/>
</dbReference>
<dbReference type="InterPro" id="IPR003953">
    <property type="entry name" value="FAD-dep_OxRdtase_2_FAD-bd"/>
</dbReference>
<dbReference type="NCBIfam" id="TIGR01813">
    <property type="entry name" value="flavo_cyto_c"/>
    <property type="match status" value="1"/>
</dbReference>
<dbReference type="InterPro" id="IPR007329">
    <property type="entry name" value="FMN-bd"/>
</dbReference>
<dbReference type="Pfam" id="PF00890">
    <property type="entry name" value="FAD_binding_2"/>
    <property type="match status" value="1"/>
</dbReference>
<dbReference type="PANTHER" id="PTHR43400:SF7">
    <property type="entry name" value="FAD-DEPENDENT OXIDOREDUCTASE 2 FAD BINDING DOMAIN-CONTAINING PROTEIN"/>
    <property type="match status" value="1"/>
</dbReference>
<dbReference type="AlphaFoldDB" id="A0A6L6YII6"/>
<dbReference type="PANTHER" id="PTHR43400">
    <property type="entry name" value="FUMARATE REDUCTASE"/>
    <property type="match status" value="1"/>
</dbReference>
<dbReference type="OrthoDB" id="8523426at2"/>
<dbReference type="Gene3D" id="3.90.700.10">
    <property type="entry name" value="Succinate dehydrogenase/fumarate reductase flavoprotein, catalytic domain"/>
    <property type="match status" value="1"/>
</dbReference>
<keyword evidence="4 5" id="KW-0560">Oxidoreductase</keyword>
<dbReference type="PRINTS" id="PR00368">
    <property type="entry name" value="FADPNR"/>
</dbReference>
<feature type="chain" id="PRO_5027133329" description="Urocanate reductase" evidence="5">
    <location>
        <begin position="23"/>
        <end position="593"/>
    </location>
</feature>
<accession>A0A6L6YII6</accession>
<dbReference type="GO" id="GO:0016020">
    <property type="term" value="C:membrane"/>
    <property type="evidence" value="ECO:0007669"/>
    <property type="project" value="InterPro"/>
</dbReference>
<evidence type="ECO:0000256" key="2">
    <source>
        <dbReference type="ARBA" id="ARBA00022630"/>
    </source>
</evidence>
<keyword evidence="3 5" id="KW-0274">FAD</keyword>
<evidence type="ECO:0000313" key="8">
    <source>
        <dbReference type="Proteomes" id="UP000472580"/>
    </source>
</evidence>
<dbReference type="SUPFAM" id="SSF56425">
    <property type="entry name" value="Succinate dehydrogenase/fumarate reductase flavoprotein, catalytic domain"/>
    <property type="match status" value="1"/>
</dbReference>
<dbReference type="Gene3D" id="3.90.1010.20">
    <property type="match status" value="1"/>
</dbReference>
<comment type="similarity">
    <text evidence="1 5">Belongs to the FAD-dependent oxidoreductase 2 family. FRD/SDH subfamily.</text>
</comment>
<dbReference type="Gene3D" id="3.50.50.60">
    <property type="entry name" value="FAD/NAD(P)-binding domain"/>
    <property type="match status" value="1"/>
</dbReference>
<sequence>MKSFILLPLAAALSFAMAPASAALKDGTYTSTVNGHNAPLTVKVTIANNKIENIDISKNLETIGVGKLALNRLAKHIKDTQSVNVDNVTGATLSSFAIKKGVRDCLTQAGADKSEFNKKVDVYPTNDETLKTQIVIVGGGGAGLAAAVSAVQNGAKVVVLEKLGYLGGSTNVSGGAFNAVDPKRQGAMGIEDSVNKFYEQTMKGGHNVGNPELVHYLTDNAMKSVEWLESLGADFKDKIGTATGALWQRSHYGTTPAGNHYIRALEKFLAEHKDDATIITDADVKSLIQDKGGRITGVVANNHGRKITVLASKGVVLATGGFGANVELRRKVNTGVWKEVDLGKGIGASTIQKSAQGDGIALGQKAGADVIGMSDIQLHPCGTPGTGLMEHIRTSGRNRLFVNELGDRFVNEGAARDTLCKAIFAQPHSTYWLVVNHVRYPARDWVDRNGATIADMASLGAVVEANTLDELAKKTGMDAAKLKASVDEYNKVATGKVEKDKYGFVANNKEDRPMTEGPWYAVKKVPTVHHTMGGLRINTQTQVLDHNGKPLPGLYAAGEVTGGIHGANRLGGNAIADIFTFGRQAGKVAAESK</sequence>
<dbReference type="InterPro" id="IPR036188">
    <property type="entry name" value="FAD/NAD-bd_sf"/>
</dbReference>
<evidence type="ECO:0000259" key="6">
    <source>
        <dbReference type="SMART" id="SM00900"/>
    </source>
</evidence>
<feature type="domain" description="FMN-binding" evidence="6">
    <location>
        <begin position="35"/>
        <end position="109"/>
    </location>
</feature>
<comment type="cofactor">
    <cofactor evidence="5">
        <name>FMN</name>
        <dbReference type="ChEBI" id="CHEBI:58210"/>
    </cofactor>
    <text evidence="5">Binds 1 or 2 FMN covalently per subunit.</text>
</comment>
<dbReference type="SMART" id="SM00900">
    <property type="entry name" value="FMN_bind"/>
    <property type="match status" value="1"/>
</dbReference>
<reference evidence="7 8" key="1">
    <citation type="submission" date="2019-12" db="EMBL/GenBank/DDBJ databases">
        <title>Microbes associate with the intestines of laboratory mice.</title>
        <authorList>
            <person name="Navarre W."/>
            <person name="Wong E."/>
        </authorList>
    </citation>
    <scope>NUCLEOTIDE SEQUENCE [LARGE SCALE GENOMIC DNA]</scope>
    <source>
        <strain evidence="7 8">NM82_D38</strain>
    </source>
</reference>
<comment type="caution">
    <text evidence="7">The sequence shown here is derived from an EMBL/GenBank/DDBJ whole genome shotgun (WGS) entry which is preliminary data.</text>
</comment>
<dbReference type="SUPFAM" id="SSF51905">
    <property type="entry name" value="FAD/NAD(P)-binding domain"/>
    <property type="match status" value="1"/>
</dbReference>
<dbReference type="Proteomes" id="UP000472580">
    <property type="component" value="Unassembled WGS sequence"/>
</dbReference>
<protein>
    <recommendedName>
        <fullName evidence="5">Urocanate reductase</fullName>
        <ecNumber evidence="5">1.3.99.33</ecNumber>
    </recommendedName>
</protein>
<proteinExistence type="inferred from homology"/>
<evidence type="ECO:0000256" key="5">
    <source>
        <dbReference type="RuleBase" id="RU366062"/>
    </source>
</evidence>
<comment type="catalytic activity">
    <reaction evidence="5">
        <text>dihydrourocanate + A = urocanate + AH2</text>
        <dbReference type="Rhea" id="RHEA:36059"/>
        <dbReference type="ChEBI" id="CHEBI:13193"/>
        <dbReference type="ChEBI" id="CHEBI:17499"/>
        <dbReference type="ChEBI" id="CHEBI:27247"/>
        <dbReference type="ChEBI" id="CHEBI:72991"/>
        <dbReference type="EC" id="1.3.99.33"/>
    </reaction>
</comment>
<dbReference type="GO" id="GO:0016491">
    <property type="term" value="F:oxidoreductase activity"/>
    <property type="evidence" value="ECO:0007669"/>
    <property type="project" value="UniProtKB-KW"/>
</dbReference>
<comment type="cofactor">
    <cofactor evidence="5">
        <name>FAD</name>
        <dbReference type="ChEBI" id="CHEBI:57692"/>
    </cofactor>
    <text evidence="5">Binds 1 FAD per subunit.</text>
</comment>
<evidence type="ECO:0000313" key="7">
    <source>
        <dbReference type="EMBL" id="MVX57500.1"/>
    </source>
</evidence>
<dbReference type="InterPro" id="IPR050315">
    <property type="entry name" value="FAD-oxidoreductase_2"/>
</dbReference>
<gene>
    <name evidence="7" type="ORF">E5987_09870</name>
</gene>
<keyword evidence="2 5" id="KW-0285">Flavoprotein</keyword>
<name>A0A6L6YII6_9BURK</name>
<dbReference type="EC" id="1.3.99.33" evidence="5"/>
<dbReference type="Pfam" id="PF04205">
    <property type="entry name" value="FMN_bind"/>
    <property type="match status" value="1"/>
</dbReference>
<feature type="signal peptide" evidence="5">
    <location>
        <begin position="1"/>
        <end position="22"/>
    </location>
</feature>